<evidence type="ECO:0000256" key="10">
    <source>
        <dbReference type="ARBA" id="ARBA00025699"/>
    </source>
</evidence>
<protein>
    <recommendedName>
        <fullName evidence="4 12">Ribosomal RNA small subunit methyltransferase E</fullName>
        <ecNumber evidence="3 12">2.1.1.193</ecNumber>
    </recommendedName>
</protein>
<accession>A0ABD4T4R6</accession>
<dbReference type="InterPro" id="IPR029028">
    <property type="entry name" value="Alpha/beta_knot_MTases"/>
</dbReference>
<dbReference type="NCBIfam" id="TIGR00046">
    <property type="entry name" value="RsmE family RNA methyltransferase"/>
    <property type="match status" value="1"/>
</dbReference>
<keyword evidence="5 12" id="KW-0963">Cytoplasm</keyword>
<sequence length="282" mass="30732">MALLSHSLKEFTLPQLPRLVIAPEQITGDQVTLTPPQWHYLKQVLRLKGGESFISLISPGQQWLTQLGPKVHSARFLQALAAPREWSIPVTLIAAPPKGNYFDEVVRMATELGVAQIIPVQTQRTVLKPSAQRLDRWRRIAQEATEQSHGQGVPEITEVIPLADVIHPQISVNTLGQYRYLCSLNPQAPLLWNQLLGIAPEILSLTASTLDQVRITVMIGPEGGWTPSEEHSCITAGFHAVSLGRRVLRAATAPIVALSLVAAVCYEVSALSVSAYCPAPSA</sequence>
<dbReference type="PANTHER" id="PTHR30027">
    <property type="entry name" value="RIBOSOMAL RNA SMALL SUBUNIT METHYLTRANSFERASE E"/>
    <property type="match status" value="1"/>
</dbReference>
<keyword evidence="9 12" id="KW-0949">S-adenosyl-L-methionine</keyword>
<comment type="catalytic activity">
    <reaction evidence="11 12">
        <text>uridine(1498) in 16S rRNA + S-adenosyl-L-methionine = N(3)-methyluridine(1498) in 16S rRNA + S-adenosyl-L-homocysteine + H(+)</text>
        <dbReference type="Rhea" id="RHEA:42920"/>
        <dbReference type="Rhea" id="RHEA-COMP:10283"/>
        <dbReference type="Rhea" id="RHEA-COMP:10284"/>
        <dbReference type="ChEBI" id="CHEBI:15378"/>
        <dbReference type="ChEBI" id="CHEBI:57856"/>
        <dbReference type="ChEBI" id="CHEBI:59789"/>
        <dbReference type="ChEBI" id="CHEBI:65315"/>
        <dbReference type="ChEBI" id="CHEBI:74502"/>
        <dbReference type="EC" id="2.1.1.193"/>
    </reaction>
</comment>
<evidence type="ECO:0000256" key="2">
    <source>
        <dbReference type="ARBA" id="ARBA00005528"/>
    </source>
</evidence>
<keyword evidence="6 12" id="KW-0698">rRNA processing</keyword>
<comment type="similarity">
    <text evidence="2 12">Belongs to the RNA methyltransferase RsmE family.</text>
</comment>
<dbReference type="GO" id="GO:0006364">
    <property type="term" value="P:rRNA processing"/>
    <property type="evidence" value="ECO:0007669"/>
    <property type="project" value="UniProtKB-KW"/>
</dbReference>
<dbReference type="SUPFAM" id="SSF75217">
    <property type="entry name" value="alpha/beta knot"/>
    <property type="match status" value="1"/>
</dbReference>
<dbReference type="AlphaFoldDB" id="A0ABD4T4R6"/>
<evidence type="ECO:0000313" key="14">
    <source>
        <dbReference type="EMBL" id="MCM1983426.1"/>
    </source>
</evidence>
<evidence type="ECO:0000313" key="15">
    <source>
        <dbReference type="Proteomes" id="UP000031561"/>
    </source>
</evidence>
<dbReference type="GO" id="GO:0008168">
    <property type="term" value="F:methyltransferase activity"/>
    <property type="evidence" value="ECO:0007669"/>
    <property type="project" value="UniProtKB-KW"/>
</dbReference>
<comment type="caution">
    <text evidence="14">The sequence shown here is derived from an EMBL/GenBank/DDBJ whole genome shotgun (WGS) entry which is preliminary data.</text>
</comment>
<dbReference type="Pfam" id="PF04452">
    <property type="entry name" value="Methyltrans_RNA"/>
    <property type="match status" value="1"/>
</dbReference>
<dbReference type="PIRSF" id="PIRSF015601">
    <property type="entry name" value="MTase_slr0722"/>
    <property type="match status" value="1"/>
</dbReference>
<dbReference type="InterPro" id="IPR029026">
    <property type="entry name" value="tRNA_m1G_MTases_N"/>
</dbReference>
<comment type="function">
    <text evidence="10 12">Specifically methylates the N3 position of the uracil ring of uridine 1498 (m3U1498) in 16S rRNA. Acts on the fully assembled 30S ribosomal subunit.</text>
</comment>
<dbReference type="EC" id="2.1.1.193" evidence="3 12"/>
<proteinExistence type="inferred from homology"/>
<evidence type="ECO:0000256" key="8">
    <source>
        <dbReference type="ARBA" id="ARBA00022679"/>
    </source>
</evidence>
<evidence type="ECO:0000256" key="5">
    <source>
        <dbReference type="ARBA" id="ARBA00022490"/>
    </source>
</evidence>
<dbReference type="InterPro" id="IPR015947">
    <property type="entry name" value="PUA-like_sf"/>
</dbReference>
<feature type="domain" description="Ribosomal RNA small subunit methyltransferase E methyltransferase" evidence="13">
    <location>
        <begin position="85"/>
        <end position="261"/>
    </location>
</feature>
<evidence type="ECO:0000256" key="3">
    <source>
        <dbReference type="ARBA" id="ARBA00012328"/>
    </source>
</evidence>
<reference evidence="14 15" key="1">
    <citation type="journal article" date="2015" name="Genome Announc.">
        <title>Draft Genome Sequence of Filamentous Marine Cyanobacterium Lyngbya confervoides Strain BDU141951.</title>
        <authorList>
            <person name="Chandrababunaidu M.M."/>
            <person name="Sen D."/>
            <person name="Tripathy S."/>
        </authorList>
    </citation>
    <scope>NUCLEOTIDE SEQUENCE [LARGE SCALE GENOMIC DNA]</scope>
    <source>
        <strain evidence="14 15">BDU141951</strain>
    </source>
</reference>
<evidence type="ECO:0000256" key="7">
    <source>
        <dbReference type="ARBA" id="ARBA00022603"/>
    </source>
</evidence>
<organism evidence="14 15">
    <name type="scientific">Lyngbya confervoides BDU141951</name>
    <dbReference type="NCBI Taxonomy" id="1574623"/>
    <lineage>
        <taxon>Bacteria</taxon>
        <taxon>Bacillati</taxon>
        <taxon>Cyanobacteriota</taxon>
        <taxon>Cyanophyceae</taxon>
        <taxon>Oscillatoriophycideae</taxon>
        <taxon>Oscillatoriales</taxon>
        <taxon>Microcoleaceae</taxon>
        <taxon>Lyngbya</taxon>
    </lineage>
</organism>
<evidence type="ECO:0000256" key="11">
    <source>
        <dbReference type="ARBA" id="ARBA00047944"/>
    </source>
</evidence>
<name>A0ABD4T4R6_9CYAN</name>
<dbReference type="RefSeq" id="WP_250833336.1">
    <property type="nucleotide sequence ID" value="NZ_JTHE03000061.1"/>
</dbReference>
<evidence type="ECO:0000256" key="12">
    <source>
        <dbReference type="PIRNR" id="PIRNR015601"/>
    </source>
</evidence>
<dbReference type="GO" id="GO:0005737">
    <property type="term" value="C:cytoplasm"/>
    <property type="evidence" value="ECO:0007669"/>
    <property type="project" value="UniProtKB-SubCell"/>
</dbReference>
<dbReference type="Gene3D" id="3.40.1280.10">
    <property type="match status" value="1"/>
</dbReference>
<evidence type="ECO:0000256" key="1">
    <source>
        <dbReference type="ARBA" id="ARBA00004496"/>
    </source>
</evidence>
<keyword evidence="15" id="KW-1185">Reference proteome</keyword>
<evidence type="ECO:0000256" key="6">
    <source>
        <dbReference type="ARBA" id="ARBA00022552"/>
    </source>
</evidence>
<dbReference type="Proteomes" id="UP000031561">
    <property type="component" value="Unassembled WGS sequence"/>
</dbReference>
<dbReference type="CDD" id="cd18084">
    <property type="entry name" value="RsmE-like"/>
    <property type="match status" value="1"/>
</dbReference>
<dbReference type="PANTHER" id="PTHR30027:SF3">
    <property type="entry name" value="16S RRNA (URACIL(1498)-N(3))-METHYLTRANSFERASE"/>
    <property type="match status" value="1"/>
</dbReference>
<dbReference type="InterPro" id="IPR046886">
    <property type="entry name" value="RsmE_MTase_dom"/>
</dbReference>
<gene>
    <name evidence="14" type="ORF">QQ91_0011420</name>
</gene>
<evidence type="ECO:0000259" key="13">
    <source>
        <dbReference type="Pfam" id="PF04452"/>
    </source>
</evidence>
<evidence type="ECO:0000256" key="9">
    <source>
        <dbReference type="ARBA" id="ARBA00022691"/>
    </source>
</evidence>
<dbReference type="GO" id="GO:0032259">
    <property type="term" value="P:methylation"/>
    <property type="evidence" value="ECO:0007669"/>
    <property type="project" value="UniProtKB-KW"/>
</dbReference>
<keyword evidence="7 12" id="KW-0489">Methyltransferase</keyword>
<evidence type="ECO:0000256" key="4">
    <source>
        <dbReference type="ARBA" id="ARBA00013673"/>
    </source>
</evidence>
<keyword evidence="8 12" id="KW-0808">Transferase</keyword>
<comment type="subcellular location">
    <subcellularLocation>
        <location evidence="1 12">Cytoplasm</location>
    </subcellularLocation>
</comment>
<dbReference type="EMBL" id="JTHE03000061">
    <property type="protein sequence ID" value="MCM1983426.1"/>
    <property type="molecule type" value="Genomic_DNA"/>
</dbReference>
<dbReference type="SUPFAM" id="SSF88697">
    <property type="entry name" value="PUA domain-like"/>
    <property type="match status" value="1"/>
</dbReference>
<dbReference type="InterPro" id="IPR006700">
    <property type="entry name" value="RsmE"/>
</dbReference>